<dbReference type="InterPro" id="IPR002941">
    <property type="entry name" value="DNA_methylase_N4/N6"/>
</dbReference>
<dbReference type="PANTHER" id="PTHR13370">
    <property type="entry name" value="RNA METHYLASE-RELATED"/>
    <property type="match status" value="1"/>
</dbReference>
<dbReference type="GO" id="GO:0003677">
    <property type="term" value="F:DNA binding"/>
    <property type="evidence" value="ECO:0007669"/>
    <property type="project" value="InterPro"/>
</dbReference>
<dbReference type="GO" id="GO:0005737">
    <property type="term" value="C:cytoplasm"/>
    <property type="evidence" value="ECO:0007669"/>
    <property type="project" value="TreeGrafter"/>
</dbReference>
<keyword evidence="1 6" id="KW-0489">Methyltransferase</keyword>
<evidence type="ECO:0000259" key="5">
    <source>
        <dbReference type="SMART" id="SM00470"/>
    </source>
</evidence>
<name>A0A7X0LJA1_9BACT</name>
<gene>
    <name evidence="6" type="ORF">HNQ40_000911</name>
</gene>
<dbReference type="EMBL" id="JACHGY010000001">
    <property type="protein sequence ID" value="MBB6429105.1"/>
    <property type="molecule type" value="Genomic_DNA"/>
</dbReference>
<dbReference type="EC" id="2.1.1.-" evidence="3"/>
<dbReference type="PIRSF" id="PIRSF036758">
    <property type="entry name" value="Aden_M_ParB"/>
    <property type="match status" value="1"/>
</dbReference>
<feature type="region of interest" description="Disordered" evidence="4">
    <location>
        <begin position="191"/>
        <end position="232"/>
    </location>
</feature>
<dbReference type="InterPro" id="IPR001091">
    <property type="entry name" value="RM_Methyltransferase"/>
</dbReference>
<dbReference type="Gene3D" id="3.40.50.150">
    <property type="entry name" value="Vaccinia Virus protein VP39"/>
    <property type="match status" value="1"/>
</dbReference>
<evidence type="ECO:0000313" key="6">
    <source>
        <dbReference type="EMBL" id="MBB6429105.1"/>
    </source>
</evidence>
<proteinExistence type="inferred from homology"/>
<dbReference type="GO" id="GO:0008170">
    <property type="term" value="F:N-methyltransferase activity"/>
    <property type="evidence" value="ECO:0007669"/>
    <property type="project" value="InterPro"/>
</dbReference>
<dbReference type="RefSeq" id="WP_184676703.1">
    <property type="nucleotide sequence ID" value="NZ_JACHGY010000001.1"/>
</dbReference>
<protein>
    <recommendedName>
        <fullName evidence="3">Methyltransferase</fullName>
        <ecNumber evidence="3">2.1.1.-</ecNumber>
    </recommendedName>
</protein>
<evidence type="ECO:0000256" key="4">
    <source>
        <dbReference type="SAM" id="MobiDB-lite"/>
    </source>
</evidence>
<evidence type="ECO:0000256" key="2">
    <source>
        <dbReference type="ARBA" id="ARBA00022679"/>
    </source>
</evidence>
<dbReference type="GO" id="GO:0009007">
    <property type="term" value="F:site-specific DNA-methyltransferase (adenine-specific) activity"/>
    <property type="evidence" value="ECO:0007669"/>
    <property type="project" value="TreeGrafter"/>
</dbReference>
<dbReference type="GO" id="GO:0032259">
    <property type="term" value="P:methylation"/>
    <property type="evidence" value="ECO:0007669"/>
    <property type="project" value="UniProtKB-KW"/>
</dbReference>
<dbReference type="CDD" id="cd16401">
    <property type="entry name" value="ParB_N_like_MT"/>
    <property type="match status" value="1"/>
</dbReference>
<dbReference type="SMART" id="SM00470">
    <property type="entry name" value="ParB"/>
    <property type="match status" value="1"/>
</dbReference>
<dbReference type="PANTHER" id="PTHR13370:SF3">
    <property type="entry name" value="TRNA (GUANINE(10)-N2)-METHYLTRANSFERASE HOMOLOG"/>
    <property type="match status" value="1"/>
</dbReference>
<dbReference type="Proteomes" id="UP000541810">
    <property type="component" value="Unassembled WGS sequence"/>
</dbReference>
<reference evidence="6 7" key="1">
    <citation type="submission" date="2020-08" db="EMBL/GenBank/DDBJ databases">
        <title>Genomic Encyclopedia of Type Strains, Phase IV (KMG-IV): sequencing the most valuable type-strain genomes for metagenomic binning, comparative biology and taxonomic classification.</title>
        <authorList>
            <person name="Goeker M."/>
        </authorList>
    </citation>
    <scope>NUCLEOTIDE SEQUENCE [LARGE SCALE GENOMIC DNA]</scope>
    <source>
        <strain evidence="6 7">DSM 103725</strain>
    </source>
</reference>
<dbReference type="Pfam" id="PF02195">
    <property type="entry name" value="ParB_N"/>
    <property type="match status" value="1"/>
</dbReference>
<comment type="similarity">
    <text evidence="3">Belongs to the N(4)/N(6)-methyltransferase family.</text>
</comment>
<dbReference type="InterPro" id="IPR029063">
    <property type="entry name" value="SAM-dependent_MTases_sf"/>
</dbReference>
<organism evidence="6 7">
    <name type="scientific">Algisphaera agarilytica</name>
    <dbReference type="NCBI Taxonomy" id="1385975"/>
    <lineage>
        <taxon>Bacteria</taxon>
        <taxon>Pseudomonadati</taxon>
        <taxon>Planctomycetota</taxon>
        <taxon>Phycisphaerae</taxon>
        <taxon>Phycisphaerales</taxon>
        <taxon>Phycisphaeraceae</taxon>
        <taxon>Algisphaera</taxon>
    </lineage>
</organism>
<dbReference type="Pfam" id="PF01555">
    <property type="entry name" value="N6_N4_Mtase"/>
    <property type="match status" value="1"/>
</dbReference>
<dbReference type="InterPro" id="IPR003115">
    <property type="entry name" value="ParB_N"/>
</dbReference>
<evidence type="ECO:0000256" key="3">
    <source>
        <dbReference type="RuleBase" id="RU362026"/>
    </source>
</evidence>
<accession>A0A7X0LJA1</accession>
<dbReference type="SUPFAM" id="SSF53335">
    <property type="entry name" value="S-adenosyl-L-methionine-dependent methyltransferases"/>
    <property type="match status" value="1"/>
</dbReference>
<evidence type="ECO:0000313" key="7">
    <source>
        <dbReference type="Proteomes" id="UP000541810"/>
    </source>
</evidence>
<dbReference type="InterPro" id="IPR036086">
    <property type="entry name" value="ParB/Sulfiredoxin_sf"/>
</dbReference>
<dbReference type="PRINTS" id="PR00508">
    <property type="entry name" value="S21N4MTFRASE"/>
</dbReference>
<comment type="caution">
    <text evidence="6">The sequence shown here is derived from an EMBL/GenBank/DDBJ whole genome shotgun (WGS) entry which is preliminary data.</text>
</comment>
<keyword evidence="7" id="KW-1185">Reference proteome</keyword>
<dbReference type="SUPFAM" id="SSF110849">
    <property type="entry name" value="ParB/Sulfiredoxin"/>
    <property type="match status" value="1"/>
</dbReference>
<dbReference type="Gene3D" id="3.90.1530.10">
    <property type="entry name" value="Conserved hypothetical protein from pyrococcus furiosus pfu- 392566-001, ParB domain"/>
    <property type="match status" value="1"/>
</dbReference>
<feature type="domain" description="ParB-like N-terminal" evidence="5">
    <location>
        <begin position="4"/>
        <end position="93"/>
    </location>
</feature>
<keyword evidence="2" id="KW-0808">Transferase</keyword>
<dbReference type="AlphaFoldDB" id="A0A7X0LJA1"/>
<evidence type="ECO:0000256" key="1">
    <source>
        <dbReference type="ARBA" id="ARBA00022603"/>
    </source>
</evidence>
<sequence length="431" mass="48036">MQVRSIEVQKINPAPYNPRKDLKPGDPEYEKLQRSIETYGCVEPPVWNRQTGHLVGGHQRFKVLKARGDAEIDVVEVDLSLADEKALNIALNKIDGAWDEGKLAELLTELVVEPDIDATVTGFYGVEIEHLIADLAKDTELDLEALDEVEEPAEPITKPGDLICLGPSGEHRLLCGEVVSPADVARLLGNERASMNHTDPPYGVSYDRNKRPTSAKRGKTGPSGKPSEDRIINDNLTPRQYARWFPKVLEALDESLIPGGAFYIWNAHKCFGLMHDLLTERKFKVSSTITWAKESFSPGFGDYNEQVEYCLYGYKAGARHRWYGPRNASTLWDVHRDRTREYKHPTQKPLELAERAIRNSSKRGEIVFDPFLGSGTTLLAAAALGRRCLGMEIDPRDCDTIVRRYIALAGPQAVPPEVAQAYSWTQGSSAA</sequence>
<dbReference type="InterPro" id="IPR015840">
    <property type="entry name" value="DNA_MeTrfase_ParB"/>
</dbReference>